<dbReference type="Proteomes" id="UP000215595">
    <property type="component" value="Unassembled WGS sequence"/>
</dbReference>
<comment type="caution">
    <text evidence="2">The sequence shown here is derived from an EMBL/GenBank/DDBJ whole genome shotgun (WGS) entry which is preliminary data.</text>
</comment>
<protein>
    <submittedName>
        <fullName evidence="2">Alpha/beta hydrolase</fullName>
    </submittedName>
</protein>
<keyword evidence="2" id="KW-0378">Hydrolase</keyword>
<dbReference type="EMBL" id="NCEB01000002">
    <property type="protein sequence ID" value="OYX35936.1"/>
    <property type="molecule type" value="Genomic_DNA"/>
</dbReference>
<feature type="domain" description="AB hydrolase-1" evidence="1">
    <location>
        <begin position="39"/>
        <end position="276"/>
    </location>
</feature>
<dbReference type="PANTHER" id="PTHR43689:SF8">
    <property type="entry name" value="ALPHA_BETA-HYDROLASES SUPERFAMILY PROTEIN"/>
    <property type="match status" value="1"/>
</dbReference>
<dbReference type="PRINTS" id="PR00111">
    <property type="entry name" value="ABHYDROLASE"/>
</dbReference>
<dbReference type="SUPFAM" id="SSF53474">
    <property type="entry name" value="alpha/beta-Hydrolases"/>
    <property type="match status" value="1"/>
</dbReference>
<sequence length="300" mass="31951">MGERPEWDVEGRDWPNREASRFVMAGDMRWHVQVAGEGPVVLMLHGAGAATHSWRDLMPALTERFTVVAPDLPGHGFTAMPPDNRLSLWDMARRTAQLLEVLQLRPAAVVAHSAGAAIALRMSLDGRFGEAPVVAINGALQPFAGAVAPLFRGLAMGLFVNPLAVHLFAQAARDPGRVARLIRGTGSVIDDRGVELYGRLLRKPGHVAGTLGMMGSWNISDMLGSLPGLQAELTLVVGSRDQAVPPSVADEVRASLPTARLVALSGLGHLAHEERPDLVAAVIEDVADRHGLLTGTERVG</sequence>
<reference evidence="2 3" key="1">
    <citation type="submission" date="2017-03" db="EMBL/GenBank/DDBJ databases">
        <title>Lifting the veil on microbial sulfur biogeochemistry in mining wastewaters.</title>
        <authorList>
            <person name="Kantor R.S."/>
            <person name="Colenbrander Nelson T."/>
            <person name="Marshall S."/>
            <person name="Bennett D."/>
            <person name="Apte S."/>
            <person name="Camacho D."/>
            <person name="Thomas B.C."/>
            <person name="Warren L.A."/>
            <person name="Banfield J.F."/>
        </authorList>
    </citation>
    <scope>NUCLEOTIDE SEQUENCE [LARGE SCALE GENOMIC DNA]</scope>
    <source>
        <strain evidence="2">32-69-9</strain>
    </source>
</reference>
<name>A0A258FUB3_9CAUL</name>
<organism evidence="2 3">
    <name type="scientific">Brevundimonas subvibrioides</name>
    <dbReference type="NCBI Taxonomy" id="74313"/>
    <lineage>
        <taxon>Bacteria</taxon>
        <taxon>Pseudomonadati</taxon>
        <taxon>Pseudomonadota</taxon>
        <taxon>Alphaproteobacteria</taxon>
        <taxon>Caulobacterales</taxon>
        <taxon>Caulobacteraceae</taxon>
        <taxon>Brevundimonas</taxon>
    </lineage>
</organism>
<dbReference type="InterPro" id="IPR000639">
    <property type="entry name" value="Epox_hydrolase-like"/>
</dbReference>
<dbReference type="Gene3D" id="3.40.50.1820">
    <property type="entry name" value="alpha/beta hydrolase"/>
    <property type="match status" value="1"/>
</dbReference>
<proteinExistence type="predicted"/>
<accession>A0A258FUB3</accession>
<dbReference type="PRINTS" id="PR00412">
    <property type="entry name" value="EPOXHYDRLASE"/>
</dbReference>
<dbReference type="Pfam" id="PF00561">
    <property type="entry name" value="Abhydrolase_1"/>
    <property type="match status" value="1"/>
</dbReference>
<dbReference type="GO" id="GO:0016787">
    <property type="term" value="F:hydrolase activity"/>
    <property type="evidence" value="ECO:0007669"/>
    <property type="project" value="UniProtKB-KW"/>
</dbReference>
<dbReference type="NCBIfam" id="TIGR03056">
    <property type="entry name" value="bchO_mg_che_rel"/>
    <property type="match status" value="1"/>
</dbReference>
<evidence type="ECO:0000259" key="1">
    <source>
        <dbReference type="Pfam" id="PF00561"/>
    </source>
</evidence>
<dbReference type="AlphaFoldDB" id="A0A258FUB3"/>
<dbReference type="InterPro" id="IPR017497">
    <property type="entry name" value="BchO"/>
</dbReference>
<evidence type="ECO:0000313" key="3">
    <source>
        <dbReference type="Proteomes" id="UP000215595"/>
    </source>
</evidence>
<dbReference type="InterPro" id="IPR000073">
    <property type="entry name" value="AB_hydrolase_1"/>
</dbReference>
<dbReference type="PANTHER" id="PTHR43689">
    <property type="entry name" value="HYDROLASE"/>
    <property type="match status" value="1"/>
</dbReference>
<gene>
    <name evidence="2" type="ORF">B7Z01_01075</name>
</gene>
<evidence type="ECO:0000313" key="2">
    <source>
        <dbReference type="EMBL" id="OYX35936.1"/>
    </source>
</evidence>
<dbReference type="InterPro" id="IPR029058">
    <property type="entry name" value="AB_hydrolase_fold"/>
</dbReference>